<dbReference type="InterPro" id="IPR050300">
    <property type="entry name" value="GDXG_lipolytic_enzyme"/>
</dbReference>
<evidence type="ECO:0000313" key="4">
    <source>
        <dbReference type="Proteomes" id="UP000309340"/>
    </source>
</evidence>
<dbReference type="GO" id="GO:0016787">
    <property type="term" value="F:hydrolase activity"/>
    <property type="evidence" value="ECO:0007669"/>
    <property type="project" value="UniProtKB-KW"/>
</dbReference>
<dbReference type="EMBL" id="NAJQ01000082">
    <property type="protein sequence ID" value="TKA79783.1"/>
    <property type="molecule type" value="Genomic_DNA"/>
</dbReference>
<feature type="domain" description="Alpha/beta hydrolase fold-3" evidence="2">
    <location>
        <begin position="27"/>
        <end position="138"/>
    </location>
</feature>
<keyword evidence="4" id="KW-1185">Reference proteome</keyword>
<dbReference type="Gene3D" id="3.40.50.1820">
    <property type="entry name" value="alpha/beta hydrolase"/>
    <property type="match status" value="1"/>
</dbReference>
<dbReference type="PANTHER" id="PTHR48081">
    <property type="entry name" value="AB HYDROLASE SUPERFAMILY PROTEIN C4A8.06C"/>
    <property type="match status" value="1"/>
</dbReference>
<gene>
    <name evidence="3" type="ORF">B0A55_03305</name>
</gene>
<accession>A0A4U0XW62</accession>
<dbReference type="STRING" id="329884.A0A4U0XW62"/>
<dbReference type="OrthoDB" id="19653at2759"/>
<evidence type="ECO:0000256" key="1">
    <source>
        <dbReference type="ARBA" id="ARBA00022801"/>
    </source>
</evidence>
<keyword evidence="1" id="KW-0378">Hydrolase</keyword>
<protein>
    <recommendedName>
        <fullName evidence="2">Alpha/beta hydrolase fold-3 domain-containing protein</fullName>
    </recommendedName>
</protein>
<evidence type="ECO:0000313" key="3">
    <source>
        <dbReference type="EMBL" id="TKA79783.1"/>
    </source>
</evidence>
<dbReference type="Pfam" id="PF07859">
    <property type="entry name" value="Abhydrolase_3"/>
    <property type="match status" value="1"/>
</dbReference>
<sequence>MADDYGNAMYARVSWSKGSPSPKPIALIYHGGGLLVGSSEMIPKPQTEYLCSKGFVVVAPNYRLVPQVSGKEAFADAVHAYDWATTELPKLMQAGQGVELDAAQVVAMGHSSGGTLAMHIASCRSLKAATAFYPSLFLADTTTSMHKPTSAPPFGFMPDYTPTETDLASIRPAGIQVSEFPLAIPGTIPQPRNKWQMHIIKHGEWPQKAQPDGDYAALDPLTRLSAQWPPVMVVQGEADDVPGSSLDLAQRAEREMTAAGVKEVVLEVVPGEKHMFDLPPTVGSSDVGPKWMAVVKGLEWLVSHVSVKVD</sequence>
<organism evidence="3 4">
    <name type="scientific">Friedmanniomyces simplex</name>
    <dbReference type="NCBI Taxonomy" id="329884"/>
    <lineage>
        <taxon>Eukaryota</taxon>
        <taxon>Fungi</taxon>
        <taxon>Dikarya</taxon>
        <taxon>Ascomycota</taxon>
        <taxon>Pezizomycotina</taxon>
        <taxon>Dothideomycetes</taxon>
        <taxon>Dothideomycetidae</taxon>
        <taxon>Mycosphaerellales</taxon>
        <taxon>Teratosphaeriaceae</taxon>
        <taxon>Friedmanniomyces</taxon>
    </lineage>
</organism>
<proteinExistence type="predicted"/>
<dbReference type="SUPFAM" id="SSF53474">
    <property type="entry name" value="alpha/beta-Hydrolases"/>
    <property type="match status" value="1"/>
</dbReference>
<dbReference type="AlphaFoldDB" id="A0A4U0XW62"/>
<dbReference type="InterPro" id="IPR029058">
    <property type="entry name" value="AB_hydrolase_fold"/>
</dbReference>
<name>A0A4U0XW62_9PEZI</name>
<evidence type="ECO:0000259" key="2">
    <source>
        <dbReference type="Pfam" id="PF07859"/>
    </source>
</evidence>
<dbReference type="Proteomes" id="UP000309340">
    <property type="component" value="Unassembled WGS sequence"/>
</dbReference>
<dbReference type="PANTHER" id="PTHR48081:SF3">
    <property type="entry name" value="ALPHA_BETA HYDROLASE FOLD-3 DOMAIN-CONTAINING PROTEIN"/>
    <property type="match status" value="1"/>
</dbReference>
<comment type="caution">
    <text evidence="3">The sequence shown here is derived from an EMBL/GenBank/DDBJ whole genome shotgun (WGS) entry which is preliminary data.</text>
</comment>
<reference evidence="3 4" key="1">
    <citation type="submission" date="2017-03" db="EMBL/GenBank/DDBJ databases">
        <title>Genomes of endolithic fungi from Antarctica.</title>
        <authorList>
            <person name="Coleine C."/>
            <person name="Masonjones S."/>
            <person name="Stajich J.E."/>
        </authorList>
    </citation>
    <scope>NUCLEOTIDE SEQUENCE [LARGE SCALE GENOMIC DNA]</scope>
    <source>
        <strain evidence="3 4">CCFEE 5184</strain>
    </source>
</reference>
<dbReference type="InterPro" id="IPR013094">
    <property type="entry name" value="AB_hydrolase_3"/>
</dbReference>